<evidence type="ECO:0000313" key="3">
    <source>
        <dbReference type="Proteomes" id="UP001195941"/>
    </source>
</evidence>
<dbReference type="InterPro" id="IPR029442">
    <property type="entry name" value="GyrI-like"/>
</dbReference>
<comment type="caution">
    <text evidence="2">The sequence shown here is derived from an EMBL/GenBank/DDBJ whole genome shotgun (WGS) entry which is preliminary data.</text>
</comment>
<protein>
    <submittedName>
        <fullName evidence="2">GyrI-like domain-containing protein</fullName>
    </submittedName>
</protein>
<evidence type="ECO:0000313" key="2">
    <source>
        <dbReference type="EMBL" id="MBR9652173.1"/>
    </source>
</evidence>
<name>A0ABS5HUC1_9RHOB</name>
<dbReference type="Pfam" id="PF06445">
    <property type="entry name" value="GyrI-like"/>
    <property type="match status" value="1"/>
</dbReference>
<dbReference type="Gene3D" id="3.20.80.10">
    <property type="entry name" value="Regulatory factor, effector binding domain"/>
    <property type="match status" value="1"/>
</dbReference>
<accession>A0ABS5HUC1</accession>
<gene>
    <name evidence="2" type="ORF">IT775_13695</name>
</gene>
<dbReference type="Proteomes" id="UP001195941">
    <property type="component" value="Unassembled WGS sequence"/>
</dbReference>
<keyword evidence="3" id="KW-1185">Reference proteome</keyword>
<evidence type="ECO:0000259" key="1">
    <source>
        <dbReference type="Pfam" id="PF06445"/>
    </source>
</evidence>
<proteinExistence type="predicted"/>
<dbReference type="SUPFAM" id="SSF55136">
    <property type="entry name" value="Probable bacterial effector-binding domain"/>
    <property type="match status" value="1"/>
</dbReference>
<dbReference type="InterPro" id="IPR011256">
    <property type="entry name" value="Reg_factor_effector_dom_sf"/>
</dbReference>
<dbReference type="RefSeq" id="WP_212701689.1">
    <property type="nucleotide sequence ID" value="NZ_JADMKU010000012.1"/>
</dbReference>
<feature type="domain" description="GyrI-like small molecule binding" evidence="1">
    <location>
        <begin position="26"/>
        <end position="208"/>
    </location>
</feature>
<dbReference type="EMBL" id="JADMKU010000012">
    <property type="protein sequence ID" value="MBR9652173.1"/>
    <property type="molecule type" value="Genomic_DNA"/>
</dbReference>
<sequence>MDKLDFKKTDKAFYSGKTGRWDRVVIPAMLFLAVEGQGDPGGAEYTAAVAALYPVAYAIKFACKAAGQDFVVPPLEALWWADDMDAFVRGDRANWRWKAMLRMPEGVSEEMLNAARAKVLAKLAKDKDAATDADHVEAVGLWRYEEGDCLQALHVGSYADEAPVLADLHHEAMPGMGLTFGGHHHEIYLSDPCRVAPEKLKTILRQPVKPA</sequence>
<organism evidence="2 3">
    <name type="scientific">Thalassovita aquimarina</name>
    <dbReference type="NCBI Taxonomy" id="2785917"/>
    <lineage>
        <taxon>Bacteria</taxon>
        <taxon>Pseudomonadati</taxon>
        <taxon>Pseudomonadota</taxon>
        <taxon>Alphaproteobacteria</taxon>
        <taxon>Rhodobacterales</taxon>
        <taxon>Roseobacteraceae</taxon>
        <taxon>Thalassovita</taxon>
    </lineage>
</organism>
<reference evidence="2 3" key="1">
    <citation type="journal article" date="2021" name="Arch. Microbiol.">
        <title>Thalassobius aquimarinus sp. nov., isolated from the Sea of Japan seashore.</title>
        <authorList>
            <person name="Kurilenko V.V."/>
            <person name="Romanenko L.A."/>
            <person name="Chernysheva N.Y."/>
            <person name="Velansky P.V."/>
            <person name="Tekutyeva L.A."/>
            <person name="Isaeva M.P."/>
            <person name="Mikhailov V.V."/>
        </authorList>
    </citation>
    <scope>NUCLEOTIDE SEQUENCE [LARGE SCALE GENOMIC DNA]</scope>
    <source>
        <strain evidence="2 3">KMM 8518</strain>
    </source>
</reference>